<dbReference type="NCBIfam" id="TIGR00361">
    <property type="entry name" value="ComEC_Rec2"/>
    <property type="match status" value="1"/>
</dbReference>
<dbReference type="GO" id="GO:0005886">
    <property type="term" value="C:plasma membrane"/>
    <property type="evidence" value="ECO:0007669"/>
    <property type="project" value="UniProtKB-SubCell"/>
</dbReference>
<dbReference type="InterPro" id="IPR004797">
    <property type="entry name" value="Competence_ComEC/Rec2"/>
</dbReference>
<feature type="transmembrane region" description="Helical" evidence="6">
    <location>
        <begin position="233"/>
        <end position="252"/>
    </location>
</feature>
<evidence type="ECO:0000256" key="6">
    <source>
        <dbReference type="SAM" id="Phobius"/>
    </source>
</evidence>
<dbReference type="STRING" id="1732.SAMN02910417_01216"/>
<evidence type="ECO:0000256" key="5">
    <source>
        <dbReference type="ARBA" id="ARBA00023136"/>
    </source>
</evidence>
<dbReference type="PANTHER" id="PTHR30619:SF1">
    <property type="entry name" value="RECOMBINATION PROTEIN 2"/>
    <property type="match status" value="1"/>
</dbReference>
<keyword evidence="11" id="KW-1185">Reference proteome</keyword>
<dbReference type="PANTHER" id="PTHR30619">
    <property type="entry name" value="DNA INTERNALIZATION/COMPETENCE PROTEIN COMEC/REC2"/>
    <property type="match status" value="1"/>
</dbReference>
<evidence type="ECO:0000313" key="10">
    <source>
        <dbReference type="EMBL" id="SDB16036.1"/>
    </source>
</evidence>
<feature type="transmembrane region" description="Helical" evidence="6">
    <location>
        <begin position="334"/>
        <end position="351"/>
    </location>
</feature>
<dbReference type="InterPro" id="IPR035681">
    <property type="entry name" value="ComA-like_MBL"/>
</dbReference>
<feature type="transmembrane region" description="Helical" evidence="6">
    <location>
        <begin position="6"/>
        <end position="28"/>
    </location>
</feature>
<dbReference type="SUPFAM" id="SSF56281">
    <property type="entry name" value="Metallo-hydrolase/oxidoreductase"/>
    <property type="match status" value="1"/>
</dbReference>
<dbReference type="CDD" id="cd07731">
    <property type="entry name" value="ComA-like_MBL-fold"/>
    <property type="match status" value="1"/>
</dbReference>
<dbReference type="GO" id="GO:0030420">
    <property type="term" value="P:establishment of competence for transformation"/>
    <property type="evidence" value="ECO:0007669"/>
    <property type="project" value="InterPro"/>
</dbReference>
<accession>A0A1G6B5T4</accession>
<dbReference type="InterPro" id="IPR025405">
    <property type="entry name" value="DUF4131"/>
</dbReference>
<keyword evidence="3 6" id="KW-0812">Transmembrane</keyword>
<proteinExistence type="predicted"/>
<evidence type="ECO:0000259" key="8">
    <source>
        <dbReference type="Pfam" id="PF03772"/>
    </source>
</evidence>
<feature type="domain" description="ComEC/Rec2-related protein" evidence="8">
    <location>
        <begin position="213"/>
        <end position="487"/>
    </location>
</feature>
<evidence type="ECO:0000259" key="9">
    <source>
        <dbReference type="Pfam" id="PF13567"/>
    </source>
</evidence>
<evidence type="ECO:0000259" key="7">
    <source>
        <dbReference type="Pfam" id="PF00753"/>
    </source>
</evidence>
<reference evidence="10 11" key="1">
    <citation type="submission" date="2016-10" db="EMBL/GenBank/DDBJ databases">
        <authorList>
            <person name="de Groot N.N."/>
        </authorList>
    </citation>
    <scope>NUCLEOTIDE SEQUENCE [LARGE SCALE GENOMIC DNA]</scope>
    <source>
        <strain evidence="10 11">DSM 3217</strain>
    </source>
</reference>
<keyword evidence="5 6" id="KW-0472">Membrane</keyword>
<dbReference type="InterPro" id="IPR052159">
    <property type="entry name" value="Competence_DNA_uptake"/>
</dbReference>
<dbReference type="AlphaFoldDB" id="A0A1G6B5T4"/>
<organism evidence="10 11">
    <name type="scientific">Eubacterium oxidoreducens</name>
    <dbReference type="NCBI Taxonomy" id="1732"/>
    <lineage>
        <taxon>Bacteria</taxon>
        <taxon>Bacillati</taxon>
        <taxon>Bacillota</taxon>
        <taxon>Clostridia</taxon>
        <taxon>Eubacteriales</taxon>
        <taxon>Eubacteriaceae</taxon>
        <taxon>Eubacterium</taxon>
    </lineage>
</organism>
<feature type="domain" description="Metallo-beta-lactamase" evidence="7">
    <location>
        <begin position="522"/>
        <end position="585"/>
    </location>
</feature>
<comment type="subcellular location">
    <subcellularLocation>
        <location evidence="1">Cell membrane</location>
        <topology evidence="1">Multi-pass membrane protein</topology>
    </subcellularLocation>
</comment>
<evidence type="ECO:0000256" key="2">
    <source>
        <dbReference type="ARBA" id="ARBA00022475"/>
    </source>
</evidence>
<dbReference type="EMBL" id="FMXR01000008">
    <property type="protein sequence ID" value="SDB16036.1"/>
    <property type="molecule type" value="Genomic_DNA"/>
</dbReference>
<feature type="transmembrane region" description="Helical" evidence="6">
    <location>
        <begin position="371"/>
        <end position="391"/>
    </location>
</feature>
<dbReference type="Pfam" id="PF03772">
    <property type="entry name" value="Competence"/>
    <property type="match status" value="1"/>
</dbReference>
<evidence type="ECO:0000256" key="4">
    <source>
        <dbReference type="ARBA" id="ARBA00022989"/>
    </source>
</evidence>
<sequence>MESYLLAVILVLYCCPQIILGGCFAVGIQILWMRKHSVHISRLMGIIMVTVFCFGAINCISKKNSMQTEQLNMLQDKWCTLAGKIVDIQTKEDETIYLVRHATLLYAKEKIRISGIYAYQQQVLKEETGKVGDWIVLKGYYKMPQKAMNEGGFDAASYYRSKQIDGFLFQAVCVKKKAVSAPIRQNLYALRERLDRVFLNLLPKAYASLAQGMILGEKQNVDEDMKALYADAGIAHLLAISGLHVSMVGNVLRRGLKRMRLKGIWADAISFVFVVCYIVMTGGSPTAIRAGIMYGIMLLGPRLNEAYDLLTALAISAFVELVYNPYMLASSSFLYSYMAIFGIIILGKPLVENYKNSFKRKKGRMQKCKDVFIEGLLVSASIQVMLLPLQMYTYYEVSLFGTLLNVLVLPLSGYLIGDLFVAAIGGMFWIPVGRTLAIVGEGIFWLYEWLCKGSLEIPGSTIVTGQPKLSTVVIIYICIFGVGILIRKSKIRQMVLLAACYFLCSLGSVQKVPEFEMDVLYVGQGDGIFLRTDKKHTIFIDGGSTSDQELGERTLFPFFKAKKITKINYWFVSHGDEDHISGLKYAITNGYRIEHLVVARLQKNQEAIKKLTQLAGAYGIPVVYMSQGQSFQWDRTRITALYPGEDADVSDANAACLGLKIDVGEFSGLFLGDLGTCEEEEIARQYDLSNIDFYKVDHHGSKYSNSEVLLSEMNPKLACVSYGEKNRYGHPHKEALLRIAQYSKKIHKTAVDGQLKIVY</sequence>
<dbReference type="Gene3D" id="3.60.15.10">
    <property type="entry name" value="Ribonuclease Z/Hydroxyacylglutathione hydrolase-like"/>
    <property type="match status" value="1"/>
</dbReference>
<evidence type="ECO:0000256" key="1">
    <source>
        <dbReference type="ARBA" id="ARBA00004651"/>
    </source>
</evidence>
<dbReference type="InterPro" id="IPR036866">
    <property type="entry name" value="RibonucZ/Hydroxyglut_hydro"/>
</dbReference>
<keyword evidence="2" id="KW-1003">Cell membrane</keyword>
<dbReference type="InterPro" id="IPR001279">
    <property type="entry name" value="Metallo-B-lactamas"/>
</dbReference>
<protein>
    <submittedName>
        <fullName evidence="10">Competence protein ComEC</fullName>
    </submittedName>
</protein>
<gene>
    <name evidence="10" type="ORF">SAMN02910417_01216</name>
</gene>
<feature type="domain" description="DUF4131" evidence="9">
    <location>
        <begin position="18"/>
        <end position="165"/>
    </location>
</feature>
<evidence type="ECO:0000256" key="3">
    <source>
        <dbReference type="ARBA" id="ARBA00022692"/>
    </source>
</evidence>
<dbReference type="Pfam" id="PF13567">
    <property type="entry name" value="DUF4131"/>
    <property type="match status" value="1"/>
</dbReference>
<feature type="transmembrane region" description="Helical" evidence="6">
    <location>
        <begin position="467"/>
        <end position="486"/>
    </location>
</feature>
<feature type="transmembrane region" description="Helical" evidence="6">
    <location>
        <begin position="40"/>
        <end position="57"/>
    </location>
</feature>
<dbReference type="Pfam" id="PF00753">
    <property type="entry name" value="Lactamase_B"/>
    <property type="match status" value="1"/>
</dbReference>
<evidence type="ECO:0000313" key="11">
    <source>
        <dbReference type="Proteomes" id="UP000199228"/>
    </source>
</evidence>
<dbReference type="NCBIfam" id="TIGR00360">
    <property type="entry name" value="ComEC_N-term"/>
    <property type="match status" value="1"/>
</dbReference>
<keyword evidence="4 6" id="KW-1133">Transmembrane helix</keyword>
<dbReference type="Proteomes" id="UP000199228">
    <property type="component" value="Unassembled WGS sequence"/>
</dbReference>
<name>A0A1G6B5T4_EUBOX</name>
<dbReference type="InterPro" id="IPR004477">
    <property type="entry name" value="ComEC_N"/>
</dbReference>